<dbReference type="SMART" id="SM00175">
    <property type="entry name" value="RAB"/>
    <property type="match status" value="1"/>
</dbReference>
<proteinExistence type="inferred from homology"/>
<dbReference type="SMART" id="SM00360">
    <property type="entry name" value="RRM"/>
    <property type="match status" value="1"/>
</dbReference>
<evidence type="ECO:0000256" key="3">
    <source>
        <dbReference type="SAM" id="MobiDB-lite"/>
    </source>
</evidence>
<dbReference type="EMBL" id="LR862141">
    <property type="protein sequence ID" value="CAD1821491.1"/>
    <property type="molecule type" value="Genomic_DNA"/>
</dbReference>
<dbReference type="CDD" id="cd21618">
    <property type="entry name" value="RRM_AtNSRA_like"/>
    <property type="match status" value="1"/>
</dbReference>
<dbReference type="InterPro" id="IPR005225">
    <property type="entry name" value="Small_GTP-bd"/>
</dbReference>
<feature type="domain" description="RRM" evidence="4">
    <location>
        <begin position="158"/>
        <end position="244"/>
    </location>
</feature>
<evidence type="ECO:0000256" key="1">
    <source>
        <dbReference type="ARBA" id="ARBA00006270"/>
    </source>
</evidence>
<feature type="compositionally biased region" description="Gly residues" evidence="3">
    <location>
        <begin position="274"/>
        <end position="286"/>
    </location>
</feature>
<dbReference type="PROSITE" id="PS51419">
    <property type="entry name" value="RAB"/>
    <property type="match status" value="1"/>
</dbReference>
<evidence type="ECO:0000313" key="5">
    <source>
        <dbReference type="EMBL" id="CAD1821491.1"/>
    </source>
</evidence>
<dbReference type="GO" id="GO:0003924">
    <property type="term" value="F:GTPase activity"/>
    <property type="evidence" value="ECO:0007669"/>
    <property type="project" value="InterPro"/>
</dbReference>
<feature type="compositionally biased region" description="Low complexity" evidence="3">
    <location>
        <begin position="242"/>
        <end position="251"/>
    </location>
</feature>
<protein>
    <recommendedName>
        <fullName evidence="4">RRM domain-containing protein</fullName>
    </recommendedName>
</protein>
<dbReference type="GO" id="GO:0005525">
    <property type="term" value="F:GTP binding"/>
    <property type="evidence" value="ECO:0007669"/>
    <property type="project" value="InterPro"/>
</dbReference>
<comment type="similarity">
    <text evidence="1">Belongs to the small GTPase superfamily. Rab family.</text>
</comment>
<keyword evidence="2" id="KW-0694">RNA-binding</keyword>
<dbReference type="InterPro" id="IPR012677">
    <property type="entry name" value="Nucleotide-bd_a/b_plait_sf"/>
</dbReference>
<dbReference type="SUPFAM" id="SSF54928">
    <property type="entry name" value="RNA-binding domain, RBD"/>
    <property type="match status" value="1"/>
</dbReference>
<dbReference type="InterPro" id="IPR000504">
    <property type="entry name" value="RRM_dom"/>
</dbReference>
<dbReference type="Pfam" id="PF00071">
    <property type="entry name" value="Ras"/>
    <property type="match status" value="1"/>
</dbReference>
<dbReference type="SMART" id="SM00176">
    <property type="entry name" value="RAN"/>
    <property type="match status" value="1"/>
</dbReference>
<organism evidence="5">
    <name type="scientific">Ananas comosus var. bracteatus</name>
    <name type="common">red pineapple</name>
    <dbReference type="NCBI Taxonomy" id="296719"/>
    <lineage>
        <taxon>Eukaryota</taxon>
        <taxon>Viridiplantae</taxon>
        <taxon>Streptophyta</taxon>
        <taxon>Embryophyta</taxon>
        <taxon>Tracheophyta</taxon>
        <taxon>Spermatophyta</taxon>
        <taxon>Magnoliopsida</taxon>
        <taxon>Liliopsida</taxon>
        <taxon>Poales</taxon>
        <taxon>Bromeliaceae</taxon>
        <taxon>Bromelioideae</taxon>
        <taxon>Ananas</taxon>
    </lineage>
</organism>
<feature type="compositionally biased region" description="Gly residues" evidence="3">
    <location>
        <begin position="252"/>
        <end position="261"/>
    </location>
</feature>
<evidence type="ECO:0000259" key="4">
    <source>
        <dbReference type="PROSITE" id="PS50102"/>
    </source>
</evidence>
<feature type="compositionally biased region" description="Basic residues" evidence="3">
    <location>
        <begin position="264"/>
        <end position="273"/>
    </location>
</feature>
<accession>A0A6V7NSB5</accession>
<dbReference type="NCBIfam" id="TIGR00231">
    <property type="entry name" value="small_GTP"/>
    <property type="match status" value="1"/>
</dbReference>
<dbReference type="CDD" id="cd01868">
    <property type="entry name" value="Rab11_like"/>
    <property type="match status" value="1"/>
</dbReference>
<reference evidence="5" key="1">
    <citation type="submission" date="2020-07" db="EMBL/GenBank/DDBJ databases">
        <authorList>
            <person name="Lin J."/>
        </authorList>
    </citation>
    <scope>NUCLEOTIDE SEQUENCE</scope>
</reference>
<gene>
    <name evidence="5" type="ORF">CB5_LOCUS4702</name>
</gene>
<dbReference type="InterPro" id="IPR027417">
    <property type="entry name" value="P-loop_NTPase"/>
</dbReference>
<dbReference type="PROSITE" id="PS50102">
    <property type="entry name" value="RRM"/>
    <property type="match status" value="1"/>
</dbReference>
<dbReference type="Gene3D" id="3.30.70.330">
    <property type="match status" value="1"/>
</dbReference>
<evidence type="ECO:0000256" key="2">
    <source>
        <dbReference type="PROSITE-ProRule" id="PRU00176"/>
    </source>
</evidence>
<feature type="region of interest" description="Disordered" evidence="3">
    <location>
        <begin position="230"/>
        <end position="295"/>
    </location>
</feature>
<dbReference type="Pfam" id="PF00076">
    <property type="entry name" value="RRM_1"/>
    <property type="match status" value="1"/>
</dbReference>
<dbReference type="SMART" id="SM00173">
    <property type="entry name" value="RAS"/>
    <property type="match status" value="1"/>
</dbReference>
<dbReference type="PRINTS" id="PR00449">
    <property type="entry name" value="RASTRNSFRMNG"/>
</dbReference>
<dbReference type="SMART" id="SM00174">
    <property type="entry name" value="RHO"/>
    <property type="match status" value="1"/>
</dbReference>
<dbReference type="PROSITE" id="PS51421">
    <property type="entry name" value="RAS"/>
    <property type="match status" value="1"/>
</dbReference>
<name>A0A6V7NSB5_ANACO</name>
<dbReference type="InterPro" id="IPR001806">
    <property type="entry name" value="Small_GTPase"/>
</dbReference>
<dbReference type="InterPro" id="IPR050209">
    <property type="entry name" value="Rab_GTPases_membrane_traffic"/>
</dbReference>
<dbReference type="GO" id="GO:0003723">
    <property type="term" value="F:RNA binding"/>
    <property type="evidence" value="ECO:0007669"/>
    <property type="project" value="UniProtKB-UniRule"/>
</dbReference>
<dbReference type="PANTHER" id="PTHR47979">
    <property type="entry name" value="DRAB11-RELATED"/>
    <property type="match status" value="1"/>
</dbReference>
<dbReference type="InterPro" id="IPR035979">
    <property type="entry name" value="RBD_domain_sf"/>
</dbReference>
<dbReference type="Gene3D" id="3.40.50.300">
    <property type="entry name" value="P-loop containing nucleotide triphosphate hydrolases"/>
    <property type="match status" value="1"/>
</dbReference>
<sequence>MADGYWRYGADARHPPPHAAAAAAAAVALLPSPQAAPLWIRRLAAKDPTLRCVMALLFNLSMLDGGVTSASNMHVPTGPEIAGYYPRDEGRAGYRAVKDTEAIGASYDRYLRDGMASFGASEPARPAAGGITGNPIANQRIMAGGRPELPSLPPDASSTLFVEGLPSNCTRREVSHIFRPFVGFREVRLVNREPRHPGGDPHILCFVDFSTPAQAAVALDALQGYKFDEHDRESPNMRLQFSRSPGPKSSGGPRGRGGGGGGRERRRRRRRRGSVGGGEGDGGGGLRVQDRGGGDSAVGKTQLLGRFAKDQFFFDSKSTIGVEFQTRTLTLHRKRVKAQIWDTAGQERYRAVTSAYYRGALGAMLVYDITKRATFEHVARWVDELRGHADSSIVVMLVGNKADLAAAGQRAVPTEDAVAFAEEQGLFFSEASALSGENVDRAFLRLLKEIFAVVSRKALELDVARRVNERGINGDAAVVLRGTKVAVLSEPPSWRPAP</sequence>
<dbReference type="SUPFAM" id="SSF52540">
    <property type="entry name" value="P-loop containing nucleoside triphosphate hydrolases"/>
    <property type="match status" value="1"/>
</dbReference>
<dbReference type="AlphaFoldDB" id="A0A6V7NSB5"/>
<dbReference type="FunFam" id="3.40.50.300:FF:001217">
    <property type="entry name" value="Ras-related protein RABA3"/>
    <property type="match status" value="1"/>
</dbReference>